<dbReference type="Pfam" id="PF08669">
    <property type="entry name" value="GCV_T_C"/>
    <property type="match status" value="1"/>
</dbReference>
<evidence type="ECO:0000259" key="4">
    <source>
        <dbReference type="Pfam" id="PF01571"/>
    </source>
</evidence>
<evidence type="ECO:0000313" key="9">
    <source>
        <dbReference type="Proteomes" id="UP000243502"/>
    </source>
</evidence>
<protein>
    <submittedName>
        <fullName evidence="8">FAD-dependent oxidoreductase</fullName>
    </submittedName>
</protein>
<dbReference type="EMBL" id="CP026112">
    <property type="protein sequence ID" value="AUT63079.1"/>
    <property type="molecule type" value="Genomic_DNA"/>
</dbReference>
<feature type="region of interest" description="Disordered" evidence="3">
    <location>
        <begin position="965"/>
        <end position="990"/>
    </location>
</feature>
<dbReference type="PANTHER" id="PTHR43757:SF2">
    <property type="entry name" value="AMINOMETHYLTRANSFERASE, MITOCHONDRIAL"/>
    <property type="match status" value="1"/>
</dbReference>
<dbReference type="PANTHER" id="PTHR43757">
    <property type="entry name" value="AMINOMETHYLTRANSFERASE"/>
    <property type="match status" value="1"/>
</dbReference>
<comment type="similarity">
    <text evidence="1">Belongs to the GcvT family.</text>
</comment>
<evidence type="ECO:0000259" key="5">
    <source>
        <dbReference type="Pfam" id="PF07992"/>
    </source>
</evidence>
<dbReference type="KEGG" id="pter:C2L65_26330"/>
<evidence type="ECO:0000313" key="8">
    <source>
        <dbReference type="EMBL" id="AUT63079.1"/>
    </source>
</evidence>
<evidence type="ECO:0000259" key="7">
    <source>
        <dbReference type="Pfam" id="PF17806"/>
    </source>
</evidence>
<dbReference type="InterPro" id="IPR028896">
    <property type="entry name" value="GcvT/YgfZ/DmdA"/>
</dbReference>
<dbReference type="RefSeq" id="WP_042306515.1">
    <property type="nucleotide sequence ID" value="NZ_CP026112.1"/>
</dbReference>
<dbReference type="GO" id="GO:0016491">
    <property type="term" value="F:oxidoreductase activity"/>
    <property type="evidence" value="ECO:0007669"/>
    <property type="project" value="UniProtKB-KW"/>
</dbReference>
<keyword evidence="2" id="KW-0560">Oxidoreductase</keyword>
<dbReference type="Gene3D" id="3.10.20.440">
    <property type="entry name" value="2Fe-2S iron-sulphur cluster binding domain, sarcosine oxidase, alpha subunit, N-terminal domain"/>
    <property type="match status" value="1"/>
</dbReference>
<dbReference type="Gene3D" id="3.30.1360.120">
    <property type="entry name" value="Probable tRNA modification gtpase trme, domain 1"/>
    <property type="match status" value="1"/>
</dbReference>
<evidence type="ECO:0000259" key="6">
    <source>
        <dbReference type="Pfam" id="PF08669"/>
    </source>
</evidence>
<evidence type="ECO:0000256" key="2">
    <source>
        <dbReference type="ARBA" id="ARBA00023002"/>
    </source>
</evidence>
<dbReference type="SUPFAM" id="SSF101790">
    <property type="entry name" value="Aminomethyltransferase beta-barrel domain"/>
    <property type="match status" value="1"/>
</dbReference>
<evidence type="ECO:0000256" key="1">
    <source>
        <dbReference type="ARBA" id="ARBA00008609"/>
    </source>
</evidence>
<proteinExistence type="inferred from homology"/>
<dbReference type="InterPro" id="IPR042204">
    <property type="entry name" value="2Fe-2S-bd_N"/>
</dbReference>
<feature type="domain" description="Aminomethyltransferase C-terminal" evidence="6">
    <location>
        <begin position="887"/>
        <end position="968"/>
    </location>
</feature>
<feature type="domain" description="GCVT N-terminal" evidence="4">
    <location>
        <begin position="595"/>
        <end position="867"/>
    </location>
</feature>
<dbReference type="InterPro" id="IPR036188">
    <property type="entry name" value="FAD/NAD-bd_sf"/>
</dbReference>
<dbReference type="PRINTS" id="PR00411">
    <property type="entry name" value="PNDRDTASEI"/>
</dbReference>
<dbReference type="SUPFAM" id="SSF51905">
    <property type="entry name" value="FAD/NAD(P)-binding domain"/>
    <property type="match status" value="1"/>
</dbReference>
<dbReference type="Pfam" id="PF07992">
    <property type="entry name" value="Pyr_redox_2"/>
    <property type="match status" value="1"/>
</dbReference>
<dbReference type="Pfam" id="PF17806">
    <property type="entry name" value="SO_alpha_A3"/>
    <property type="match status" value="1"/>
</dbReference>
<dbReference type="InterPro" id="IPR027266">
    <property type="entry name" value="TrmE/GcvT-like"/>
</dbReference>
<dbReference type="Gene3D" id="1.10.10.1100">
    <property type="entry name" value="BFD-like [2Fe-2S]-binding domain"/>
    <property type="match status" value="1"/>
</dbReference>
<feature type="domain" description="FAD/NAD(P)-binding" evidence="5">
    <location>
        <begin position="163"/>
        <end position="443"/>
    </location>
</feature>
<dbReference type="InterPro" id="IPR041854">
    <property type="entry name" value="BFD-like_2Fe2S-bd_dom_sf"/>
</dbReference>
<name>A0A2I8EU93_9BURK</name>
<dbReference type="OrthoDB" id="5287468at2"/>
<reference evidence="8 9" key="1">
    <citation type="submission" date="2018-01" db="EMBL/GenBank/DDBJ databases">
        <title>Species boundaries and ecological features among Paraburkholderia terrae DSMZ17804T, P. hospita DSMZ17164T and P. caribensis DSMZ13236T.</title>
        <authorList>
            <person name="Pratama A.A."/>
        </authorList>
    </citation>
    <scope>NUCLEOTIDE SEQUENCE [LARGE SCALE GENOMIC DNA]</scope>
    <source>
        <strain evidence="8 9">DSM 17804</strain>
    </source>
</reference>
<dbReference type="InterPro" id="IPR029043">
    <property type="entry name" value="GcvT/YgfZ_C"/>
</dbReference>
<dbReference type="PRINTS" id="PR00368">
    <property type="entry name" value="FADPNR"/>
</dbReference>
<dbReference type="Proteomes" id="UP000243502">
    <property type="component" value="Chromosome 2"/>
</dbReference>
<feature type="domain" description="SoxA A3" evidence="7">
    <location>
        <begin position="501"/>
        <end position="584"/>
    </location>
</feature>
<dbReference type="AlphaFoldDB" id="A0A2I8EU93"/>
<dbReference type="InterPro" id="IPR013977">
    <property type="entry name" value="GcvT_C"/>
</dbReference>
<dbReference type="Pfam" id="PF01571">
    <property type="entry name" value="GCV_T"/>
    <property type="match status" value="1"/>
</dbReference>
<dbReference type="SUPFAM" id="SSF103025">
    <property type="entry name" value="Folate-binding domain"/>
    <property type="match status" value="1"/>
</dbReference>
<dbReference type="Pfam" id="PF13510">
    <property type="entry name" value="Fer2_4"/>
    <property type="match status" value="1"/>
</dbReference>
<accession>A0A2I8EU93</accession>
<sequence length="990" mass="107431">MRLTPHRGEWIERDTRIDFSYEGKQYSGLIGDTISSALWDSGLRVLGRSFKYHRPRGVLSLANHDVNVMLQDGARLNVRADVTALTPGGNWYSVNTFGGVEGDRARVVGKLAAFLPVGFYYKAFYSKRWFPRWERMFRTMTGLGKVDFDAPHIRTPKRYGFCDVLVIGAGPSGLSAALAAAGEGADVVIVDENARIGGSGGYQLGGDEKRFDEIHELANAVLGHPRIRVMTGTLAAAYYADLWVPLVNATCITKMRAKAVIVASGAFEQPAVFRNNDLPGVMLASAAQRLAYRYAVAPGKRAVVLAANADGYRAALDMLARGIEVVAVVDLRASHASDDLERDLRAKGVEVLTSSCVVEAVPDRSGERLTGVRVGAFSTNNGLRYSTATTRLIECDTLLMSVGWSPAANLLYQAGTKMHFDHDVQQFVPEQLPAGVFACGRVNGVYTLGSKLRDGARAGVQAAAHSGNGNGDGKAGEAAQLRLLERESPSHPWPIVGHASGKNFVDFDEDLQLKDFENAVQEGFDNIELLKRFSTNGMGPSQGKHSNMNGLRILARLTGKEPQEVGTTTARPFFHPVPMSHLAGRGFNPERRTPLHAQHQLLGAVWMPAGVWQRPEYYAVAGKERAVCIEEEALAVRNGVGIIDVGTLGKIEVRGPQAAEFLERVYVSKYAGLKPGMTRYAVMCDESGVVIDDGVIARLADDHFYFTTTTSGAAAIYRELSRLNTIWRLDCGIVNVTGAFAAVNLAGPASRAVLGKLVDLDLSPAAFPYLGVRVTGIALGQNRVPARLMRVGFVGEWGYEIHIPAEYGAALWRTLLEAGREHGIRPFGVEAQRLLRLEKGHVIVSQDTDGLTTPRDAGMEWAVKMDKPFFVGKRSLQIIDKLPAKQRLVGFALDAGVRDAGLRECHLVIERGEIAGRVTSVAWSATLQKTIGLAFVRPDQAEPGTRISFRASGGRMVPATVVPTPFYDPESERQKDAVITKAATPKKETA</sequence>
<organism evidence="8 9">
    <name type="scientific">Paraburkholderia terrae</name>
    <dbReference type="NCBI Taxonomy" id="311230"/>
    <lineage>
        <taxon>Bacteria</taxon>
        <taxon>Pseudomonadati</taxon>
        <taxon>Pseudomonadota</taxon>
        <taxon>Betaproteobacteria</taxon>
        <taxon>Burkholderiales</taxon>
        <taxon>Burkholderiaceae</taxon>
        <taxon>Paraburkholderia</taxon>
    </lineage>
</organism>
<dbReference type="InterPro" id="IPR006222">
    <property type="entry name" value="GCVT_N"/>
</dbReference>
<evidence type="ECO:0000256" key="3">
    <source>
        <dbReference type="SAM" id="MobiDB-lite"/>
    </source>
</evidence>
<gene>
    <name evidence="8" type="ORF">C2L65_26330</name>
</gene>
<dbReference type="InterPro" id="IPR023753">
    <property type="entry name" value="FAD/NAD-binding_dom"/>
</dbReference>
<dbReference type="InterPro" id="IPR041117">
    <property type="entry name" value="SoxA_A3"/>
</dbReference>
<dbReference type="Gene3D" id="3.50.50.60">
    <property type="entry name" value="FAD/NAD(P)-binding domain"/>
    <property type="match status" value="1"/>
</dbReference>